<proteinExistence type="predicted"/>
<feature type="region of interest" description="Disordered" evidence="1">
    <location>
        <begin position="1"/>
        <end position="74"/>
    </location>
</feature>
<protein>
    <submittedName>
        <fullName evidence="2">Uncharacterized protein</fullName>
    </submittedName>
</protein>
<keyword evidence="3" id="KW-1185">Reference proteome</keyword>
<dbReference type="EMBL" id="HE663493">
    <property type="protein sequence ID" value="CCG09403.1"/>
    <property type="molecule type" value="Genomic_DNA"/>
</dbReference>
<dbReference type="KEGG" id="rpm:RSPPHO_02777"/>
<feature type="compositionally biased region" description="Low complexity" evidence="1">
    <location>
        <begin position="64"/>
        <end position="74"/>
    </location>
</feature>
<dbReference type="Proteomes" id="UP000033220">
    <property type="component" value="Chromosome DSM 122"/>
</dbReference>
<name>H6SNS2_PARPM</name>
<evidence type="ECO:0000313" key="2">
    <source>
        <dbReference type="EMBL" id="CCG09403.1"/>
    </source>
</evidence>
<evidence type="ECO:0000256" key="1">
    <source>
        <dbReference type="SAM" id="MobiDB-lite"/>
    </source>
</evidence>
<organism evidence="2 3">
    <name type="scientific">Pararhodospirillum photometricum DSM 122</name>
    <dbReference type="NCBI Taxonomy" id="1150469"/>
    <lineage>
        <taxon>Bacteria</taxon>
        <taxon>Pseudomonadati</taxon>
        <taxon>Pseudomonadota</taxon>
        <taxon>Alphaproteobacteria</taxon>
        <taxon>Rhodospirillales</taxon>
        <taxon>Rhodospirillaceae</taxon>
        <taxon>Pararhodospirillum</taxon>
    </lineage>
</organism>
<accession>H6SNS2</accession>
<dbReference type="HOGENOM" id="CLU_2685435_0_0_5"/>
<reference evidence="2 3" key="1">
    <citation type="submission" date="2012-02" db="EMBL/GenBank/DDBJ databases">
        <title>Shotgun genome sequence of Phaeospirillum photometricum DSM 122.</title>
        <authorList>
            <person name="Duquesne K."/>
            <person name="Sturgis J."/>
        </authorList>
    </citation>
    <scope>NUCLEOTIDE SEQUENCE [LARGE SCALE GENOMIC DNA]</scope>
    <source>
        <strain evidence="3">DSM122</strain>
    </source>
</reference>
<dbReference type="AlphaFoldDB" id="H6SNS2"/>
<evidence type="ECO:0000313" key="3">
    <source>
        <dbReference type="Proteomes" id="UP000033220"/>
    </source>
</evidence>
<gene>
    <name evidence="2" type="ORF">RSPPHO_02777</name>
</gene>
<sequence>MRQHHGISAIAHFQASNDGKVRDKGGDVASHSVKGPRIDSRPAWGKGQGRIGGKSAGQPPNPGNPGRQVPGTRL</sequence>
<feature type="compositionally biased region" description="Gly residues" evidence="1">
    <location>
        <begin position="46"/>
        <end position="55"/>
    </location>
</feature>